<proteinExistence type="predicted"/>
<feature type="compositionally biased region" description="Polar residues" evidence="2">
    <location>
        <begin position="186"/>
        <end position="198"/>
    </location>
</feature>
<dbReference type="InterPro" id="IPR036179">
    <property type="entry name" value="Ig-like_dom_sf"/>
</dbReference>
<feature type="domain" description="Ig-like" evidence="4">
    <location>
        <begin position="40"/>
        <end position="118"/>
    </location>
</feature>
<keyword evidence="1" id="KW-0393">Immunoglobulin domain</keyword>
<feature type="transmembrane region" description="Helical" evidence="3">
    <location>
        <begin position="151"/>
        <end position="170"/>
    </location>
</feature>
<reference evidence="5 6" key="1">
    <citation type="submission" date="2024-09" db="EMBL/GenBank/DDBJ databases">
        <title>A chromosome-level genome assembly of Gray's grenadier anchovy, Coilia grayii.</title>
        <authorList>
            <person name="Fu Z."/>
        </authorList>
    </citation>
    <scope>NUCLEOTIDE SEQUENCE [LARGE SCALE GENOMIC DNA]</scope>
    <source>
        <strain evidence="5">G4</strain>
        <tissue evidence="5">Muscle</tissue>
    </source>
</reference>
<dbReference type="InterPro" id="IPR013151">
    <property type="entry name" value="Immunoglobulin_dom"/>
</dbReference>
<sequence>MSKEFKHKSHSIRNLILFNITRLLWITCNLSGYAKANTNPVWQIPGHLTITEGESANITCHFQFQRAISYNNIVVKIKWRKDNGTEIRNETIHSNISFSVLPFKYLHKNQSGLYTCDVKMEIPLLFEGQGNGTYLFVTGKHQGPDIAPKTWVLALSVLIPLLVIVIAMTFRRYKRHNQAREHRTESNAQVAPQESTSQDAAEITYASINRQKINQRENQQRILERMNSGSQGQHSPLEEQVLYSAICLKQVD</sequence>
<accession>A0ABD1JZJ0</accession>
<dbReference type="Gene3D" id="2.60.40.10">
    <property type="entry name" value="Immunoglobulins"/>
    <property type="match status" value="1"/>
</dbReference>
<evidence type="ECO:0000313" key="6">
    <source>
        <dbReference type="Proteomes" id="UP001591681"/>
    </source>
</evidence>
<dbReference type="EMBL" id="JBHFQA010000010">
    <property type="protein sequence ID" value="KAL2092297.1"/>
    <property type="molecule type" value="Genomic_DNA"/>
</dbReference>
<keyword evidence="3" id="KW-0812">Transmembrane</keyword>
<dbReference type="InterPro" id="IPR013783">
    <property type="entry name" value="Ig-like_fold"/>
</dbReference>
<dbReference type="InterPro" id="IPR003599">
    <property type="entry name" value="Ig_sub"/>
</dbReference>
<keyword evidence="3" id="KW-1133">Transmembrane helix</keyword>
<gene>
    <name evidence="5" type="ORF">ACEWY4_012095</name>
</gene>
<dbReference type="Pfam" id="PF00047">
    <property type="entry name" value="ig"/>
    <property type="match status" value="1"/>
</dbReference>
<evidence type="ECO:0000256" key="1">
    <source>
        <dbReference type="ARBA" id="ARBA00023319"/>
    </source>
</evidence>
<dbReference type="SUPFAM" id="SSF48726">
    <property type="entry name" value="Immunoglobulin"/>
    <property type="match status" value="1"/>
</dbReference>
<evidence type="ECO:0000256" key="2">
    <source>
        <dbReference type="SAM" id="MobiDB-lite"/>
    </source>
</evidence>
<dbReference type="SMART" id="SM00409">
    <property type="entry name" value="IG"/>
    <property type="match status" value="1"/>
</dbReference>
<evidence type="ECO:0000259" key="4">
    <source>
        <dbReference type="PROSITE" id="PS50835"/>
    </source>
</evidence>
<evidence type="ECO:0000313" key="5">
    <source>
        <dbReference type="EMBL" id="KAL2092297.1"/>
    </source>
</evidence>
<keyword evidence="3" id="KW-0472">Membrane</keyword>
<protein>
    <recommendedName>
        <fullName evidence="4">Ig-like domain-containing protein</fullName>
    </recommendedName>
</protein>
<keyword evidence="6" id="KW-1185">Reference proteome</keyword>
<organism evidence="5 6">
    <name type="scientific">Coilia grayii</name>
    <name type="common">Gray's grenadier anchovy</name>
    <dbReference type="NCBI Taxonomy" id="363190"/>
    <lineage>
        <taxon>Eukaryota</taxon>
        <taxon>Metazoa</taxon>
        <taxon>Chordata</taxon>
        <taxon>Craniata</taxon>
        <taxon>Vertebrata</taxon>
        <taxon>Euteleostomi</taxon>
        <taxon>Actinopterygii</taxon>
        <taxon>Neopterygii</taxon>
        <taxon>Teleostei</taxon>
        <taxon>Clupei</taxon>
        <taxon>Clupeiformes</taxon>
        <taxon>Clupeoidei</taxon>
        <taxon>Engraulidae</taxon>
        <taxon>Coilinae</taxon>
        <taxon>Coilia</taxon>
    </lineage>
</organism>
<feature type="region of interest" description="Disordered" evidence="2">
    <location>
        <begin position="178"/>
        <end position="198"/>
    </location>
</feature>
<dbReference type="PROSITE" id="PS50835">
    <property type="entry name" value="IG_LIKE"/>
    <property type="match status" value="1"/>
</dbReference>
<evidence type="ECO:0000256" key="3">
    <source>
        <dbReference type="SAM" id="Phobius"/>
    </source>
</evidence>
<dbReference type="InterPro" id="IPR007110">
    <property type="entry name" value="Ig-like_dom"/>
</dbReference>
<dbReference type="PANTHER" id="PTHR14334">
    <property type="entry name" value="B-CELL ANTIGEN RECEPTOR COMPLEX-ASSOCIATED PROTEIN"/>
    <property type="match status" value="1"/>
</dbReference>
<comment type="caution">
    <text evidence="5">The sequence shown here is derived from an EMBL/GenBank/DDBJ whole genome shotgun (WGS) entry which is preliminary data.</text>
</comment>
<dbReference type="AlphaFoldDB" id="A0ABD1JZJ0"/>
<name>A0ABD1JZJ0_9TELE</name>
<dbReference type="Proteomes" id="UP001591681">
    <property type="component" value="Unassembled WGS sequence"/>
</dbReference>